<evidence type="ECO:0000256" key="4">
    <source>
        <dbReference type="ARBA" id="ARBA00022679"/>
    </source>
</evidence>
<feature type="transmembrane region" description="Helical" evidence="10">
    <location>
        <begin position="17"/>
        <end position="35"/>
    </location>
</feature>
<feature type="transmembrane region" description="Helical" evidence="10">
    <location>
        <begin position="296"/>
        <end position="314"/>
    </location>
</feature>
<name>A0ABT4QB30_9BACL</name>
<evidence type="ECO:0000256" key="6">
    <source>
        <dbReference type="ARBA" id="ARBA00022989"/>
    </source>
</evidence>
<dbReference type="InterPro" id="IPR028362">
    <property type="entry name" value="AlgI"/>
</dbReference>
<keyword evidence="7 9" id="KW-0472">Membrane</keyword>
<feature type="transmembrane region" description="Helical" evidence="10">
    <location>
        <begin position="202"/>
        <end position="224"/>
    </location>
</feature>
<comment type="subcellular location">
    <subcellularLocation>
        <location evidence="1">Cell membrane</location>
        <topology evidence="1">Multi-pass membrane protein</topology>
    </subcellularLocation>
</comment>
<proteinExistence type="inferred from homology"/>
<reference evidence="11 12" key="1">
    <citation type="submission" date="2022-12" db="EMBL/GenBank/DDBJ databases">
        <title>Draft genome sequence of Paenibacillus sp. dW9.</title>
        <authorList>
            <person name="Choi E.-W."/>
            <person name="Kim D.-U."/>
        </authorList>
    </citation>
    <scope>NUCLEOTIDE SEQUENCE [LARGE SCALE GENOMIC DNA]</scope>
    <source>
        <strain evidence="12">dW9</strain>
    </source>
</reference>
<feature type="transmembrane region" description="Helical" evidence="10">
    <location>
        <begin position="160"/>
        <end position="181"/>
    </location>
</feature>
<dbReference type="PANTHER" id="PTHR13285:SF23">
    <property type="entry name" value="TEICHOIC ACID D-ALANYLTRANSFERASE"/>
    <property type="match status" value="1"/>
</dbReference>
<evidence type="ECO:0000256" key="1">
    <source>
        <dbReference type="ARBA" id="ARBA00004651"/>
    </source>
</evidence>
<evidence type="ECO:0000256" key="2">
    <source>
        <dbReference type="ARBA" id="ARBA00010323"/>
    </source>
</evidence>
<evidence type="ECO:0000256" key="5">
    <source>
        <dbReference type="ARBA" id="ARBA00022692"/>
    </source>
</evidence>
<comment type="caution">
    <text evidence="11">The sequence shown here is derived from an EMBL/GenBank/DDBJ whole genome shotgun (WGS) entry which is preliminary data.</text>
</comment>
<keyword evidence="8 9" id="KW-0012">Acyltransferase</keyword>
<gene>
    <name evidence="11" type="ORF">O9H85_16980</name>
</gene>
<evidence type="ECO:0000313" key="12">
    <source>
        <dbReference type="Proteomes" id="UP001527882"/>
    </source>
</evidence>
<dbReference type="PANTHER" id="PTHR13285">
    <property type="entry name" value="ACYLTRANSFERASE"/>
    <property type="match status" value="1"/>
</dbReference>
<dbReference type="PIRSF" id="PIRSF016636">
    <property type="entry name" value="AlgI_DltB"/>
    <property type="match status" value="1"/>
</dbReference>
<evidence type="ECO:0000256" key="3">
    <source>
        <dbReference type="ARBA" id="ARBA00022475"/>
    </source>
</evidence>
<sequence length="485" mass="55148">MLSDTTDHLGGTMLFNSMQYIFFFLPGMLAGYYLLQRTGRPVLTKLWLLGGSLFFYSSWNAAYLPVLLGSIVVNYAIGTRLMRVGETAKKRIITAGILLNVGLLGYYKYSDFIIGIVNDAAGLTLPQLHLTLPLAISFFTFEQISYLVDCYRGKLKNDSFLHYAMFIAFFPKLIAGPILLFKELEPQLAQARNPLNEMNLCMGLYLFFIGLFKKVVLADTYAVWATEGFDRLPGLTLIDGWAVSLSYSFQLYFDFSGYSDMALGAALMMNIRFPVNFNSPIKARNIQDFWQRWHMTLSRFLFTYVYVPLSRFMYMNVYRRLPWMAKEAQACINIILLFLISGLWHGAGFPFLIWGLLHGVAYATHRIWKKAGFRLPGVLAWLVTLLFINCTSVFFRAKDWASAMKVFKAMFGCSGVAFSHLPLSNTSGSVKWIAAGFLLVLLAPNSNQLTERFEPNWRTAVFFAVLAVVSIVNLTKISEFLYFQF</sequence>
<keyword evidence="12" id="KW-1185">Reference proteome</keyword>
<comment type="similarity">
    <text evidence="2 9">Belongs to the membrane-bound acyltransferase family.</text>
</comment>
<dbReference type="InterPro" id="IPR004299">
    <property type="entry name" value="MBOAT_fam"/>
</dbReference>
<evidence type="ECO:0000313" key="11">
    <source>
        <dbReference type="EMBL" id="MCZ8514088.1"/>
    </source>
</evidence>
<protein>
    <submittedName>
        <fullName evidence="11">MBOAT family protein</fullName>
    </submittedName>
</protein>
<accession>A0ABT4QB30</accession>
<evidence type="ECO:0000256" key="10">
    <source>
        <dbReference type="SAM" id="Phobius"/>
    </source>
</evidence>
<evidence type="ECO:0000256" key="8">
    <source>
        <dbReference type="ARBA" id="ARBA00023315"/>
    </source>
</evidence>
<evidence type="ECO:0000256" key="9">
    <source>
        <dbReference type="PIRNR" id="PIRNR016636"/>
    </source>
</evidence>
<feature type="transmembrane region" description="Helical" evidence="10">
    <location>
        <begin position="457"/>
        <end position="475"/>
    </location>
</feature>
<dbReference type="Pfam" id="PF03062">
    <property type="entry name" value="MBOAT"/>
    <property type="match status" value="1"/>
</dbReference>
<evidence type="ECO:0000256" key="7">
    <source>
        <dbReference type="ARBA" id="ARBA00023136"/>
    </source>
</evidence>
<feature type="transmembrane region" description="Helical" evidence="10">
    <location>
        <begin position="47"/>
        <end position="72"/>
    </location>
</feature>
<dbReference type="Proteomes" id="UP001527882">
    <property type="component" value="Unassembled WGS sequence"/>
</dbReference>
<keyword evidence="5 10" id="KW-0812">Transmembrane</keyword>
<dbReference type="EMBL" id="JAQAGZ010000010">
    <property type="protein sequence ID" value="MCZ8514088.1"/>
    <property type="molecule type" value="Genomic_DNA"/>
</dbReference>
<keyword evidence="3 9" id="KW-1003">Cell membrane</keyword>
<feature type="transmembrane region" description="Helical" evidence="10">
    <location>
        <begin position="130"/>
        <end position="148"/>
    </location>
</feature>
<dbReference type="InterPro" id="IPR024194">
    <property type="entry name" value="Ac/AlaTfrase_AlgI/DltB"/>
</dbReference>
<feature type="transmembrane region" description="Helical" evidence="10">
    <location>
        <begin position="378"/>
        <end position="397"/>
    </location>
</feature>
<feature type="transmembrane region" description="Helical" evidence="10">
    <location>
        <begin position="92"/>
        <end position="109"/>
    </location>
</feature>
<organism evidence="11 12">
    <name type="scientific">Paenibacillus gyeongsangnamensis</name>
    <dbReference type="NCBI Taxonomy" id="3388067"/>
    <lineage>
        <taxon>Bacteria</taxon>
        <taxon>Bacillati</taxon>
        <taxon>Bacillota</taxon>
        <taxon>Bacilli</taxon>
        <taxon>Bacillales</taxon>
        <taxon>Paenibacillaceae</taxon>
        <taxon>Paenibacillus</taxon>
    </lineage>
</organism>
<dbReference type="InterPro" id="IPR051085">
    <property type="entry name" value="MB_O-acyltransferase"/>
</dbReference>
<keyword evidence="6 10" id="KW-1133">Transmembrane helix</keyword>
<dbReference type="PIRSF" id="PIRSF500217">
    <property type="entry name" value="AlgI"/>
    <property type="match status" value="1"/>
</dbReference>
<feature type="transmembrane region" description="Helical" evidence="10">
    <location>
        <begin position="334"/>
        <end position="357"/>
    </location>
</feature>
<keyword evidence="4 9" id="KW-0808">Transferase</keyword>